<evidence type="ECO:0000313" key="2">
    <source>
        <dbReference type="EMBL" id="NMC64260.1"/>
    </source>
</evidence>
<gene>
    <name evidence="2" type="primary">avd</name>
    <name evidence="2" type="ORF">GYA55_13940</name>
</gene>
<comment type="caution">
    <text evidence="2">The sequence shown here is derived from an EMBL/GenBank/DDBJ whole genome shotgun (WGS) entry which is preliminary data.</text>
</comment>
<dbReference type="InterPro" id="IPR036583">
    <property type="entry name" value="23S_rRNA_IVS_sf"/>
</dbReference>
<dbReference type="NCBIfam" id="NF033474">
    <property type="entry name" value="DivGenRetAVD"/>
    <property type="match status" value="1"/>
</dbReference>
<protein>
    <submittedName>
        <fullName evidence="2">Diversity-generating retroelement protein Avd</fullName>
    </submittedName>
</protein>
<name>A0A7X9IMP0_9DELT</name>
<dbReference type="AlphaFoldDB" id="A0A7X9IMP0"/>
<sequence length="116" mass="13684">MDAYDVPIIHKCSELFRLLHEYQTAIPKADRYTIWQRCQNLTLDILEGFLSAAAEEQNARMRRLGDVSVKLDMLRLLTRLSFELKAINNKKYLELQTHIEEIGKMLGGWLRHLRQK</sequence>
<dbReference type="Proteomes" id="UP000524246">
    <property type="component" value="Unassembled WGS sequence"/>
</dbReference>
<dbReference type="CDD" id="cd16376">
    <property type="entry name" value="Avd_like"/>
    <property type="match status" value="1"/>
</dbReference>
<evidence type="ECO:0000313" key="3">
    <source>
        <dbReference type="Proteomes" id="UP000524246"/>
    </source>
</evidence>
<reference evidence="2 3" key="1">
    <citation type="journal article" date="2020" name="Biotechnol. Biofuels">
        <title>New insights from the biogas microbiome by comprehensive genome-resolved metagenomics of nearly 1600 species originating from multiple anaerobic digesters.</title>
        <authorList>
            <person name="Campanaro S."/>
            <person name="Treu L."/>
            <person name="Rodriguez-R L.M."/>
            <person name="Kovalovszki A."/>
            <person name="Ziels R.M."/>
            <person name="Maus I."/>
            <person name="Zhu X."/>
            <person name="Kougias P.G."/>
            <person name="Basile A."/>
            <person name="Luo G."/>
            <person name="Schluter A."/>
            <person name="Konstantinidis K.T."/>
            <person name="Angelidaki I."/>
        </authorList>
    </citation>
    <scope>NUCLEOTIDE SEQUENCE [LARGE SCALE GENOMIC DNA]</scope>
    <source>
        <strain evidence="2">AS27yjCOA_65</strain>
    </source>
</reference>
<organism evidence="2 3">
    <name type="scientific">SAR324 cluster bacterium</name>
    <dbReference type="NCBI Taxonomy" id="2024889"/>
    <lineage>
        <taxon>Bacteria</taxon>
        <taxon>Deltaproteobacteria</taxon>
        <taxon>SAR324 cluster</taxon>
    </lineage>
</organism>
<evidence type="ECO:0000259" key="1">
    <source>
        <dbReference type="Pfam" id="PF22296"/>
    </source>
</evidence>
<accession>A0A7X9IMP0</accession>
<dbReference type="InterPro" id="IPR055360">
    <property type="entry name" value="bAvd"/>
</dbReference>
<dbReference type="EMBL" id="JAAZON010000633">
    <property type="protein sequence ID" value="NMC64260.1"/>
    <property type="molecule type" value="Genomic_DNA"/>
</dbReference>
<feature type="domain" description="bAvd-like" evidence="1">
    <location>
        <begin position="10"/>
        <end position="112"/>
    </location>
</feature>
<dbReference type="Gene3D" id="1.20.1440.60">
    <property type="entry name" value="23S rRNA-intervening sequence"/>
    <property type="match status" value="1"/>
</dbReference>
<proteinExistence type="predicted"/>
<dbReference type="SUPFAM" id="SSF158446">
    <property type="entry name" value="IVS-encoded protein-like"/>
    <property type="match status" value="1"/>
</dbReference>
<dbReference type="Pfam" id="PF22296">
    <property type="entry name" value="bAvd"/>
    <property type="match status" value="1"/>
</dbReference>